<evidence type="ECO:0000256" key="4">
    <source>
        <dbReference type="ARBA" id="ARBA00022801"/>
    </source>
</evidence>
<dbReference type="HOGENOM" id="CLU_021802_11_0_1"/>
<dbReference type="Proteomes" id="UP000000591">
    <property type="component" value="Chromosome VII"/>
</dbReference>
<evidence type="ECO:0000313" key="9">
    <source>
        <dbReference type="EMBL" id="AAS54166.2"/>
    </source>
</evidence>
<dbReference type="GO" id="GO:0051603">
    <property type="term" value="P:proteolysis involved in protein catabolic process"/>
    <property type="evidence" value="ECO:0000318"/>
    <property type="project" value="GO_Central"/>
</dbReference>
<keyword evidence="5 7" id="KW-0862">Zinc</keyword>
<dbReference type="OrthoDB" id="3064516at2759"/>
<dbReference type="InterPro" id="IPR047177">
    <property type="entry name" value="Pept_M20A"/>
</dbReference>
<dbReference type="GeneID" id="4622635"/>
<reference evidence="10" key="2">
    <citation type="journal article" date="2013" name="G3 (Bethesda)">
        <title>Genomes of Ashbya fungi isolated from insects reveal four mating-type loci, numerous translocations, lack of transposons, and distinct gene duplications.</title>
        <authorList>
            <person name="Dietrich F.S."/>
            <person name="Voegeli S."/>
            <person name="Kuo S."/>
            <person name="Philippsen P."/>
        </authorList>
    </citation>
    <scope>GENOME REANNOTATION</scope>
    <source>
        <strain evidence="10">ATCC 10895 / CBS 109.51 / FGSC 9923 / NRRL Y-1056</strain>
    </source>
</reference>
<dbReference type="GO" id="GO:0004181">
    <property type="term" value="F:metallocarboxypeptidase activity"/>
    <property type="evidence" value="ECO:0007669"/>
    <property type="project" value="InterPro"/>
</dbReference>
<dbReference type="FunFam" id="3.40.630.10:FF:000027">
    <property type="entry name" value="N-fatty-acyl-amino acid synthase/hydrolase PM20D1"/>
    <property type="match status" value="1"/>
</dbReference>
<dbReference type="InterPro" id="IPR002933">
    <property type="entry name" value="Peptidase_M20"/>
</dbReference>
<feature type="binding site" evidence="7">
    <location>
        <position position="198"/>
    </location>
    <ligand>
        <name>Zn(2+)</name>
        <dbReference type="ChEBI" id="CHEBI:29105"/>
        <label>2</label>
    </ligand>
</feature>
<dbReference type="GO" id="GO:0004180">
    <property type="term" value="F:carboxypeptidase activity"/>
    <property type="evidence" value="ECO:0000318"/>
    <property type="project" value="GO_Central"/>
</dbReference>
<dbReference type="PANTHER" id="PTHR45962">
    <property type="entry name" value="N-FATTY-ACYL-AMINO ACID SYNTHASE/HYDROLASE PM20D1"/>
    <property type="match status" value="1"/>
</dbReference>
<dbReference type="InterPro" id="IPR011650">
    <property type="entry name" value="Peptidase_M20_dimer"/>
</dbReference>
<evidence type="ECO:0000259" key="8">
    <source>
        <dbReference type="Pfam" id="PF07687"/>
    </source>
</evidence>
<dbReference type="GO" id="GO:0000328">
    <property type="term" value="C:fungal-type vacuole lumen"/>
    <property type="evidence" value="ECO:0000318"/>
    <property type="project" value="GO_Central"/>
</dbReference>
<dbReference type="GO" id="GO:0046872">
    <property type="term" value="F:metal ion binding"/>
    <property type="evidence" value="ECO:0007669"/>
    <property type="project" value="UniProtKB-KW"/>
</dbReference>
<evidence type="ECO:0000256" key="7">
    <source>
        <dbReference type="PIRSR" id="PIRSR037217-2"/>
    </source>
</evidence>
<dbReference type="eggNOG" id="KOG2275">
    <property type="taxonomic scope" value="Eukaryota"/>
</dbReference>
<evidence type="ECO:0000256" key="3">
    <source>
        <dbReference type="ARBA" id="ARBA00022723"/>
    </source>
</evidence>
<dbReference type="Gene3D" id="3.30.70.360">
    <property type="match status" value="1"/>
</dbReference>
<dbReference type="InterPro" id="IPR001261">
    <property type="entry name" value="ArgE/DapE_CS"/>
</dbReference>
<feature type="binding site" evidence="7">
    <location>
        <position position="198"/>
    </location>
    <ligand>
        <name>Zn(2+)</name>
        <dbReference type="ChEBI" id="CHEBI:29105"/>
        <label>1</label>
    </ligand>
</feature>
<dbReference type="RefSeq" id="NP_986342.2">
    <property type="nucleotide sequence ID" value="NM_211404.2"/>
</dbReference>
<accession>Q751M2</accession>
<feature type="domain" description="Peptidase M20 dimerisation" evidence="8">
    <location>
        <begin position="282"/>
        <end position="433"/>
    </location>
</feature>
<dbReference type="InterPro" id="IPR017141">
    <property type="entry name" value="Pept_M20_carboxypep"/>
</dbReference>
<reference evidence="9 10" key="1">
    <citation type="journal article" date="2004" name="Science">
        <title>The Ashbya gossypii genome as a tool for mapping the ancient Saccharomyces cerevisiae genome.</title>
        <authorList>
            <person name="Dietrich F.S."/>
            <person name="Voegeli S."/>
            <person name="Brachat S."/>
            <person name="Lerch A."/>
            <person name="Gates K."/>
            <person name="Steiner S."/>
            <person name="Mohr C."/>
            <person name="Pohlmann R."/>
            <person name="Luedi P."/>
            <person name="Choi S."/>
            <person name="Wing R.A."/>
            <person name="Flavier A."/>
            <person name="Gaffney T.D."/>
            <person name="Philippsen P."/>
        </authorList>
    </citation>
    <scope>NUCLEOTIDE SEQUENCE [LARGE SCALE GENOMIC DNA]</scope>
    <source>
        <strain evidence="10">ATCC 10895 / CBS 109.51 / FGSC 9923 / NRRL Y-1056</strain>
    </source>
</reference>
<dbReference type="OMA" id="YGLLITW"/>
<protein>
    <submittedName>
        <fullName evidence="9">AGL325Wp</fullName>
    </submittedName>
</protein>
<dbReference type="SUPFAM" id="SSF55031">
    <property type="entry name" value="Bacterial exopeptidase dimerisation domain"/>
    <property type="match status" value="1"/>
</dbReference>
<evidence type="ECO:0000256" key="2">
    <source>
        <dbReference type="ARBA" id="ARBA00022670"/>
    </source>
</evidence>
<feature type="binding site" evidence="7">
    <location>
        <position position="263"/>
    </location>
    <ligand>
        <name>Zn(2+)</name>
        <dbReference type="ChEBI" id="CHEBI:29105"/>
        <label>2</label>
    </ligand>
</feature>
<evidence type="ECO:0000256" key="5">
    <source>
        <dbReference type="ARBA" id="ARBA00022833"/>
    </source>
</evidence>
<dbReference type="SUPFAM" id="SSF53187">
    <property type="entry name" value="Zn-dependent exopeptidases"/>
    <property type="match status" value="1"/>
</dbReference>
<dbReference type="PROSITE" id="PS00758">
    <property type="entry name" value="ARGE_DAPE_CPG2_1"/>
    <property type="match status" value="1"/>
</dbReference>
<dbReference type="Gene3D" id="1.10.150.900">
    <property type="match status" value="1"/>
</dbReference>
<dbReference type="Gene3D" id="3.40.630.10">
    <property type="entry name" value="Zn peptidases"/>
    <property type="match status" value="1"/>
</dbReference>
<dbReference type="EMBL" id="AE016820">
    <property type="protein sequence ID" value="AAS54166.2"/>
    <property type="molecule type" value="Genomic_DNA"/>
</dbReference>
<dbReference type="CDD" id="cd05674">
    <property type="entry name" value="M20_yscS"/>
    <property type="match status" value="1"/>
</dbReference>
<comment type="similarity">
    <text evidence="1">Belongs to the peptidase M20A family.</text>
</comment>
<name>Q751M2_EREGS</name>
<evidence type="ECO:0000256" key="6">
    <source>
        <dbReference type="PIRSR" id="PIRSR037217-1"/>
    </source>
</evidence>
<keyword evidence="3 7" id="KW-0479">Metal-binding</keyword>
<feature type="active site" description="Proton acceptor" evidence="6">
    <location>
        <position position="234"/>
    </location>
</feature>
<dbReference type="InterPro" id="IPR036264">
    <property type="entry name" value="Bact_exopeptidase_dim_dom"/>
</dbReference>
<gene>
    <name evidence="9" type="ORF">AGOS_AGL325W</name>
</gene>
<dbReference type="Pfam" id="PF01546">
    <property type="entry name" value="Peptidase_M20"/>
    <property type="match status" value="1"/>
</dbReference>
<dbReference type="PIRSF" id="PIRSF037217">
    <property type="entry name" value="Carboxypeptidase_S"/>
    <property type="match status" value="1"/>
</dbReference>
<feature type="binding site" evidence="7">
    <location>
        <position position="545"/>
    </location>
    <ligand>
        <name>Zn(2+)</name>
        <dbReference type="ChEBI" id="CHEBI:29105"/>
        <label>1</label>
    </ligand>
</feature>
<dbReference type="Pfam" id="PF07687">
    <property type="entry name" value="M20_dimer"/>
    <property type="match status" value="1"/>
</dbReference>
<feature type="binding site" evidence="7">
    <location>
        <position position="235"/>
    </location>
    <ligand>
        <name>Zn(2+)</name>
        <dbReference type="ChEBI" id="CHEBI:29105"/>
        <label>1</label>
    </ligand>
</feature>
<proteinExistence type="inferred from homology"/>
<evidence type="ECO:0000256" key="1">
    <source>
        <dbReference type="ARBA" id="ARBA00006247"/>
    </source>
</evidence>
<dbReference type="KEGG" id="ago:AGOS_AGL325W"/>
<sequence length="572" mass="64186">MKALPQNTYCRSRCLSTIAKQCALWLILILPAAYGLGQANSSVTSFECNVRKCSFAPWAHIQFILKDTVFRNAITEKLRHAVQIPSEMLDPTPNPVPDPRVQPEHDFWDPFRKLHQQLTEDFPRVFSTLQVETINEFSLLITWEGSDSNLKPLMFSSHMDVVPVNPETAGEWRHDPYSGDLTWDEELGDILWGRGAFDDKHRIVAHLQAIEYILTFEPKFVPKRTIILAFGSDEESGGVYGASFMAALLLSRYGENGLYAVVDEGFTGIRKVEGVLAAMPAISEKGRMNFWCNITMSGGHSSVPHKDSAINLVSKFITEFEREQLPPTFSQNNPAARMYQCIAENSVTLSNSLKTSFASAFNDSEASDHLLEYIFSANDLRTECLFRSVKGVTTIHGGMKSNSIADFVAWSFNVRLAMEDDADQMANLVQQMLCRFAQTHGIGLSIQGKQVLTRTKKGLLQVRYSAKNAAPISPSNAVWEMFAGTIKGLYEESIFPLRFNSKHTLLVLPSIMTGGTDSVHYERLTSNIYRYQPGFYNGRIVDNIHGPNEFIDINTLIETVAFVYAYIHSAQE</sequence>
<dbReference type="STRING" id="284811.Q751M2"/>
<dbReference type="InParanoid" id="Q751M2"/>
<keyword evidence="10" id="KW-1185">Reference proteome</keyword>
<feature type="binding site" evidence="7">
    <location>
        <position position="158"/>
    </location>
    <ligand>
        <name>Zn(2+)</name>
        <dbReference type="ChEBI" id="CHEBI:29105"/>
        <label>2</label>
    </ligand>
</feature>
<evidence type="ECO:0000313" key="10">
    <source>
        <dbReference type="Proteomes" id="UP000000591"/>
    </source>
</evidence>
<dbReference type="AlphaFoldDB" id="Q751M2"/>
<dbReference type="PANTHER" id="PTHR45962:SF1">
    <property type="entry name" value="N-FATTY-ACYL-AMINO ACID SYNTHASE_HYDROLASE PM20D1"/>
    <property type="match status" value="1"/>
</dbReference>
<feature type="active site" evidence="6">
    <location>
        <position position="160"/>
    </location>
</feature>
<organism evidence="9 10">
    <name type="scientific">Eremothecium gossypii (strain ATCC 10895 / CBS 109.51 / FGSC 9923 / NRRL Y-1056)</name>
    <name type="common">Yeast</name>
    <name type="synonym">Ashbya gossypii</name>
    <dbReference type="NCBI Taxonomy" id="284811"/>
    <lineage>
        <taxon>Eukaryota</taxon>
        <taxon>Fungi</taxon>
        <taxon>Dikarya</taxon>
        <taxon>Ascomycota</taxon>
        <taxon>Saccharomycotina</taxon>
        <taxon>Saccharomycetes</taxon>
        <taxon>Saccharomycetales</taxon>
        <taxon>Saccharomycetaceae</taxon>
        <taxon>Eremothecium</taxon>
    </lineage>
</organism>
<keyword evidence="4" id="KW-0378">Hydrolase</keyword>
<keyword evidence="2" id="KW-0645">Protease</keyword>